<protein>
    <submittedName>
        <fullName evidence="1">Cell division protein ZapA</fullName>
    </submittedName>
</protein>
<gene>
    <name evidence="1" type="ORF">ACFODK_00220</name>
</gene>
<dbReference type="SUPFAM" id="SSF102829">
    <property type="entry name" value="Cell division protein ZapA-like"/>
    <property type="match status" value="1"/>
</dbReference>
<reference evidence="2" key="1">
    <citation type="journal article" date="2019" name="Int. J. Syst. Evol. Microbiol.">
        <title>The Global Catalogue of Microorganisms (GCM) 10K type strain sequencing project: providing services to taxonomists for standard genome sequencing and annotation.</title>
        <authorList>
            <consortium name="The Broad Institute Genomics Platform"/>
            <consortium name="The Broad Institute Genome Sequencing Center for Infectious Disease"/>
            <person name="Wu L."/>
            <person name="Ma J."/>
        </authorList>
    </citation>
    <scope>NUCLEOTIDE SEQUENCE [LARGE SCALE GENOMIC DNA]</scope>
    <source>
        <strain evidence="2">KCTC 52606</strain>
    </source>
</reference>
<accession>A0ABV7ED15</accession>
<dbReference type="RefSeq" id="WP_336917480.1">
    <property type="nucleotide sequence ID" value="NZ_JBANRN010000001.1"/>
</dbReference>
<sequence length="103" mass="10570">MSNVTLDIGGRRYTVACAAGEEAHIEALGALINGRLAEAPGLAGQTEVRTLLYAALLLADEVAEGQKAAKGHQTAPNMAEPLENLAERLESLAGRLEGSAGSS</sequence>
<dbReference type="InterPro" id="IPR042233">
    <property type="entry name" value="Cell_div_ZapA_N"/>
</dbReference>
<keyword evidence="2" id="KW-1185">Reference proteome</keyword>
<dbReference type="InterPro" id="IPR036192">
    <property type="entry name" value="Cell_div_ZapA-like_sf"/>
</dbReference>
<dbReference type="GO" id="GO:0051301">
    <property type="term" value="P:cell division"/>
    <property type="evidence" value="ECO:0007669"/>
    <property type="project" value="UniProtKB-KW"/>
</dbReference>
<proteinExistence type="predicted"/>
<dbReference type="Gene3D" id="3.30.160.880">
    <property type="entry name" value="Cell division protein ZapA protomer, N-terminal domain"/>
    <property type="match status" value="1"/>
</dbReference>
<dbReference type="Proteomes" id="UP001595378">
    <property type="component" value="Unassembled WGS sequence"/>
</dbReference>
<keyword evidence="1" id="KW-0131">Cell cycle</keyword>
<keyword evidence="1" id="KW-0132">Cell division</keyword>
<dbReference type="Pfam" id="PF05164">
    <property type="entry name" value="ZapA"/>
    <property type="match status" value="1"/>
</dbReference>
<name>A0ABV7ED15_9SPHN</name>
<dbReference type="EMBL" id="JBHRSU010000001">
    <property type="protein sequence ID" value="MFC3099315.1"/>
    <property type="molecule type" value="Genomic_DNA"/>
</dbReference>
<comment type="caution">
    <text evidence="1">The sequence shown here is derived from an EMBL/GenBank/DDBJ whole genome shotgun (WGS) entry which is preliminary data.</text>
</comment>
<evidence type="ECO:0000313" key="1">
    <source>
        <dbReference type="EMBL" id="MFC3099315.1"/>
    </source>
</evidence>
<evidence type="ECO:0000313" key="2">
    <source>
        <dbReference type="Proteomes" id="UP001595378"/>
    </source>
</evidence>
<dbReference type="InterPro" id="IPR007838">
    <property type="entry name" value="Cell_div_ZapA-like"/>
</dbReference>
<organism evidence="1 2">
    <name type="scientific">Alteraurantiacibacter lauratis</name>
    <dbReference type="NCBI Taxonomy" id="2054627"/>
    <lineage>
        <taxon>Bacteria</taxon>
        <taxon>Pseudomonadati</taxon>
        <taxon>Pseudomonadota</taxon>
        <taxon>Alphaproteobacteria</taxon>
        <taxon>Sphingomonadales</taxon>
        <taxon>Erythrobacteraceae</taxon>
        <taxon>Alteraurantiacibacter</taxon>
    </lineage>
</organism>